<keyword evidence="10" id="KW-1185">Reference proteome</keyword>
<dbReference type="InterPro" id="IPR006076">
    <property type="entry name" value="FAD-dep_OxRdtase"/>
</dbReference>
<reference evidence="9" key="2">
    <citation type="submission" date="2023-07" db="EMBL/GenBank/DDBJ databases">
        <authorList>
            <person name="Shen H."/>
        </authorList>
    </citation>
    <scope>NUCLEOTIDE SEQUENCE</scope>
    <source>
        <strain evidence="9">TNR-22</strain>
    </source>
</reference>
<dbReference type="Gene3D" id="3.30.9.10">
    <property type="entry name" value="D-Amino Acid Oxidase, subunit A, domain 2"/>
    <property type="match status" value="1"/>
</dbReference>
<keyword evidence="5 6" id="KW-0560">Oxidoreductase</keyword>
<dbReference type="PROSITE" id="PS00977">
    <property type="entry name" value="FAD_G3PDH_1"/>
    <property type="match status" value="1"/>
</dbReference>
<dbReference type="Gene3D" id="3.50.50.60">
    <property type="entry name" value="FAD/NAD(P)-binding domain"/>
    <property type="match status" value="1"/>
</dbReference>
<protein>
    <recommendedName>
        <fullName evidence="6">Glycerol-3-phosphate dehydrogenase</fullName>
        <ecNumber evidence="6">1.1.5.3</ecNumber>
    </recommendedName>
</protein>
<evidence type="ECO:0000256" key="3">
    <source>
        <dbReference type="ARBA" id="ARBA00022630"/>
    </source>
</evidence>
<dbReference type="Gene3D" id="6.10.250.1890">
    <property type="match status" value="1"/>
</dbReference>
<dbReference type="PANTHER" id="PTHR11985">
    <property type="entry name" value="GLYCEROL-3-PHOSPHATE DEHYDROGENASE"/>
    <property type="match status" value="1"/>
</dbReference>
<dbReference type="Proteomes" id="UP001174932">
    <property type="component" value="Unassembled WGS sequence"/>
</dbReference>
<keyword evidence="4" id="KW-0274">FAD</keyword>
<dbReference type="EC" id="1.1.5.3" evidence="6"/>
<dbReference type="EMBL" id="JAUOZU010000023">
    <property type="protein sequence ID" value="MDO6966897.1"/>
    <property type="molecule type" value="Genomic_DNA"/>
</dbReference>
<evidence type="ECO:0000256" key="2">
    <source>
        <dbReference type="ARBA" id="ARBA00007330"/>
    </source>
</evidence>
<dbReference type="Pfam" id="PF16901">
    <property type="entry name" value="DAO_C"/>
    <property type="match status" value="1"/>
</dbReference>
<reference evidence="9" key="1">
    <citation type="journal article" date="2015" name="Int. J. Syst. Evol. Microbiol.">
        <title>Rhizobium alvei sp. nov., isolated from a freshwater river.</title>
        <authorList>
            <person name="Sheu S.Y."/>
            <person name="Huang H.W."/>
            <person name="Young C.C."/>
            <person name="Chen W.M."/>
        </authorList>
    </citation>
    <scope>NUCLEOTIDE SEQUENCE</scope>
    <source>
        <strain evidence="9">TNR-22</strain>
    </source>
</reference>
<evidence type="ECO:0000259" key="8">
    <source>
        <dbReference type="Pfam" id="PF16901"/>
    </source>
</evidence>
<sequence length="507" mass="56352">MAENYDIAIVGGGINGAGIARDAAGRGLKVYLCEKGDLGGATSSASTKLLHGGLRYLEHYEFRLVREALQERERLWSIAPHFVRPMRFVLPYAPGMRPKWLLRLGLFIYDHIGGRKLLPGTSTVDFRRSPIGEGLGSGFATGYEYSDCWVEDNRLVIMNAMAARELGATIETHTRMTLATRDKNGWTLSVSGRGRTRDIRARILVNAAGPWANDVVKLASREPARGKVRLVQGSHIVVPKLYRHDRCFIFQNADGRIIFTIPYEGDYTLIGTTDRDFTGELEGFGASEEEKAYLCAASSRYFERPVRVEEIVWSYSGVRPLYDDGAGAAQQATRDYVLEVNNVDGIGMISVFGGKITTYRRLAESVLGRIVELLPEEEGREIAAQTGWTGRAALPGGDFPIDERGARLADVEKRYPFLGAKRAARMFSYYGTRIDRVLAGARRLEDLGRDFGAGLTERELDYLKREEWAVSAEDVVFRRSKLGLRLSAEQIAAIDDYLAGPRKSMAS</sequence>
<dbReference type="NCBIfam" id="NF009906">
    <property type="entry name" value="PRK13369.1"/>
    <property type="match status" value="1"/>
</dbReference>
<dbReference type="Gene3D" id="1.10.8.870">
    <property type="entry name" value="Alpha-glycerophosphate oxidase, cap domain"/>
    <property type="match status" value="1"/>
</dbReference>
<dbReference type="InterPro" id="IPR000447">
    <property type="entry name" value="G3P_DH_FAD-dep"/>
</dbReference>
<evidence type="ECO:0000259" key="7">
    <source>
        <dbReference type="Pfam" id="PF01266"/>
    </source>
</evidence>
<comment type="caution">
    <text evidence="9">The sequence shown here is derived from an EMBL/GenBank/DDBJ whole genome shotgun (WGS) entry which is preliminary data.</text>
</comment>
<dbReference type="NCBIfam" id="NF008899">
    <property type="entry name" value="PRK12266.1"/>
    <property type="match status" value="1"/>
</dbReference>
<comment type="similarity">
    <text evidence="2 6">Belongs to the FAD-dependent glycerol-3-phosphate dehydrogenase family.</text>
</comment>
<dbReference type="GO" id="GO:0004368">
    <property type="term" value="F:glycerol-3-phosphate dehydrogenase (quinone) activity"/>
    <property type="evidence" value="ECO:0007669"/>
    <property type="project" value="UniProtKB-EC"/>
</dbReference>
<evidence type="ECO:0000313" key="10">
    <source>
        <dbReference type="Proteomes" id="UP001174932"/>
    </source>
</evidence>
<accession>A0ABT8YT07</accession>
<evidence type="ECO:0000256" key="4">
    <source>
        <dbReference type="ARBA" id="ARBA00022827"/>
    </source>
</evidence>
<evidence type="ECO:0000256" key="1">
    <source>
        <dbReference type="ARBA" id="ARBA00001974"/>
    </source>
</evidence>
<dbReference type="PROSITE" id="PS00978">
    <property type="entry name" value="FAD_G3PDH_2"/>
    <property type="match status" value="1"/>
</dbReference>
<dbReference type="SUPFAM" id="SSF51905">
    <property type="entry name" value="FAD/NAD(P)-binding domain"/>
    <property type="match status" value="1"/>
</dbReference>
<evidence type="ECO:0000313" key="9">
    <source>
        <dbReference type="EMBL" id="MDO6966897.1"/>
    </source>
</evidence>
<dbReference type="RefSeq" id="WP_304378826.1">
    <property type="nucleotide sequence ID" value="NZ_JAUOZU010000023.1"/>
</dbReference>
<dbReference type="PANTHER" id="PTHR11985:SF15">
    <property type="entry name" value="GLYCEROL-3-PHOSPHATE DEHYDROGENASE, MITOCHONDRIAL"/>
    <property type="match status" value="1"/>
</dbReference>
<proteinExistence type="inferred from homology"/>
<dbReference type="InterPro" id="IPR038299">
    <property type="entry name" value="DAO_C_sf"/>
</dbReference>
<name>A0ABT8YT07_9HYPH</name>
<dbReference type="PRINTS" id="PR01001">
    <property type="entry name" value="FADG3PDH"/>
</dbReference>
<feature type="domain" description="Alpha-glycerophosphate oxidase C-terminal" evidence="8">
    <location>
        <begin position="389"/>
        <end position="488"/>
    </location>
</feature>
<feature type="domain" description="FAD dependent oxidoreductase" evidence="7">
    <location>
        <begin position="6"/>
        <end position="360"/>
    </location>
</feature>
<dbReference type="InterPro" id="IPR031656">
    <property type="entry name" value="DAO_C"/>
</dbReference>
<evidence type="ECO:0000256" key="6">
    <source>
        <dbReference type="RuleBase" id="RU361217"/>
    </source>
</evidence>
<comment type="cofactor">
    <cofactor evidence="1 6">
        <name>FAD</name>
        <dbReference type="ChEBI" id="CHEBI:57692"/>
    </cofactor>
</comment>
<dbReference type="InterPro" id="IPR036188">
    <property type="entry name" value="FAD/NAD-bd_sf"/>
</dbReference>
<keyword evidence="3 6" id="KW-0285">Flavoprotein</keyword>
<comment type="catalytic activity">
    <reaction evidence="6">
        <text>a quinone + sn-glycerol 3-phosphate = dihydroxyacetone phosphate + a quinol</text>
        <dbReference type="Rhea" id="RHEA:18977"/>
        <dbReference type="ChEBI" id="CHEBI:24646"/>
        <dbReference type="ChEBI" id="CHEBI:57597"/>
        <dbReference type="ChEBI" id="CHEBI:57642"/>
        <dbReference type="ChEBI" id="CHEBI:132124"/>
        <dbReference type="EC" id="1.1.5.3"/>
    </reaction>
</comment>
<organism evidence="9 10">
    <name type="scientific">Rhizobium alvei</name>
    <dbReference type="NCBI Taxonomy" id="1132659"/>
    <lineage>
        <taxon>Bacteria</taxon>
        <taxon>Pseudomonadati</taxon>
        <taxon>Pseudomonadota</taxon>
        <taxon>Alphaproteobacteria</taxon>
        <taxon>Hyphomicrobiales</taxon>
        <taxon>Rhizobiaceae</taxon>
        <taxon>Rhizobium/Agrobacterium group</taxon>
        <taxon>Rhizobium</taxon>
    </lineage>
</organism>
<gene>
    <name evidence="9" type="primary">glpD</name>
    <name evidence="9" type="ORF">Q4481_23325</name>
</gene>
<evidence type="ECO:0000256" key="5">
    <source>
        <dbReference type="ARBA" id="ARBA00023002"/>
    </source>
</evidence>
<dbReference type="Pfam" id="PF01266">
    <property type="entry name" value="DAO"/>
    <property type="match status" value="1"/>
</dbReference>